<accession>A0ABS6SJR5</accession>
<sequence length="168" mass="18348">MISATLALLLQGVAPGAAPPPPASTCDTPVYMVVEGRTLDRDRMMAYGRAIATSEIYQKLGGYYVTIPRPIEVFEGDIPPDYVNLTVRFPCIENARAFWNSRVYQEEILPIRQNPSAGDYTVSIYAEAPLRVDMVGRVSDNRFTADFAGHGVPQVDNPVVGPTEGDTP</sequence>
<proteinExistence type="predicted"/>
<reference evidence="2 3" key="1">
    <citation type="submission" date="2021-04" db="EMBL/GenBank/DDBJ databases">
        <authorList>
            <person name="Pira H."/>
            <person name="Risdian C."/>
            <person name="Wink J."/>
        </authorList>
    </citation>
    <scope>NUCLEOTIDE SEQUENCE [LARGE SCALE GENOMIC DNA]</scope>
    <source>
        <strain evidence="2 3">WH131</strain>
    </source>
</reference>
<evidence type="ECO:0000259" key="1">
    <source>
        <dbReference type="Pfam" id="PF07045"/>
    </source>
</evidence>
<gene>
    <name evidence="2" type="ORF">KCG45_03505</name>
</gene>
<dbReference type="RefSeq" id="WP_218315717.1">
    <property type="nucleotide sequence ID" value="NZ_JAGSPB010000001.1"/>
</dbReference>
<dbReference type="InterPro" id="IPR010753">
    <property type="entry name" value="DUF1330"/>
</dbReference>
<evidence type="ECO:0000313" key="2">
    <source>
        <dbReference type="EMBL" id="MBV7265231.1"/>
    </source>
</evidence>
<name>A0ABS6SJR5_9SPHN</name>
<dbReference type="Pfam" id="PF07045">
    <property type="entry name" value="DUF1330"/>
    <property type="match status" value="1"/>
</dbReference>
<organism evidence="2 3">
    <name type="scientific">Erythrobacter ani</name>
    <dbReference type="NCBI Taxonomy" id="2827235"/>
    <lineage>
        <taxon>Bacteria</taxon>
        <taxon>Pseudomonadati</taxon>
        <taxon>Pseudomonadota</taxon>
        <taxon>Alphaproteobacteria</taxon>
        <taxon>Sphingomonadales</taxon>
        <taxon>Erythrobacteraceae</taxon>
        <taxon>Erythrobacter/Porphyrobacter group</taxon>
        <taxon>Erythrobacter</taxon>
    </lineage>
</organism>
<comment type="caution">
    <text evidence="2">The sequence shown here is derived from an EMBL/GenBank/DDBJ whole genome shotgun (WGS) entry which is preliminary data.</text>
</comment>
<feature type="domain" description="DUF1330" evidence="1">
    <location>
        <begin position="30"/>
        <end position="119"/>
    </location>
</feature>
<dbReference type="EMBL" id="JAGSPB010000001">
    <property type="protein sequence ID" value="MBV7265231.1"/>
    <property type="molecule type" value="Genomic_DNA"/>
</dbReference>
<keyword evidence="3" id="KW-1185">Reference proteome</keyword>
<dbReference type="Proteomes" id="UP000699975">
    <property type="component" value="Unassembled WGS sequence"/>
</dbReference>
<protein>
    <submittedName>
        <fullName evidence="2">DUF1330 domain-containing protein</fullName>
    </submittedName>
</protein>
<evidence type="ECO:0000313" key="3">
    <source>
        <dbReference type="Proteomes" id="UP000699975"/>
    </source>
</evidence>